<evidence type="ECO:0000313" key="8">
    <source>
        <dbReference type="Proteomes" id="UP000070700"/>
    </source>
</evidence>
<dbReference type="SUPFAM" id="SSF51905">
    <property type="entry name" value="FAD/NAD(P)-binding domain"/>
    <property type="match status" value="1"/>
</dbReference>
<dbReference type="AlphaFoldDB" id="A0A132B4N9"/>
<evidence type="ECO:0000256" key="1">
    <source>
        <dbReference type="ARBA" id="ARBA00007992"/>
    </source>
</evidence>
<dbReference type="PANTHER" id="PTHR13789:SF147">
    <property type="entry name" value="PUTATIVE (AFU_ORTHOLOGUE AFUA_2G01950)-RELATED"/>
    <property type="match status" value="1"/>
</dbReference>
<feature type="domain" description="FAD-binding" evidence="6">
    <location>
        <begin position="12"/>
        <end position="360"/>
    </location>
</feature>
<evidence type="ECO:0000256" key="4">
    <source>
        <dbReference type="ARBA" id="ARBA00023002"/>
    </source>
</evidence>
<dbReference type="InterPro" id="IPR002938">
    <property type="entry name" value="FAD-bd"/>
</dbReference>
<dbReference type="OrthoDB" id="16820at2759"/>
<accession>A0A132B4N9</accession>
<proteinExistence type="inferred from homology"/>
<keyword evidence="4" id="KW-0560">Oxidoreductase</keyword>
<comment type="similarity">
    <text evidence="1">Belongs to the paxM FAD-dependent monooxygenase family.</text>
</comment>
<keyword evidence="8" id="KW-1185">Reference proteome</keyword>
<dbReference type="PANTHER" id="PTHR13789">
    <property type="entry name" value="MONOOXYGENASE"/>
    <property type="match status" value="1"/>
</dbReference>
<protein>
    <submittedName>
        <fullName evidence="7">Salicylate hydroxylase</fullName>
    </submittedName>
</protein>
<evidence type="ECO:0000256" key="5">
    <source>
        <dbReference type="ARBA" id="ARBA00023033"/>
    </source>
</evidence>
<dbReference type="GeneID" id="28819989"/>
<keyword evidence="3" id="KW-0274">FAD</keyword>
<evidence type="ECO:0000313" key="7">
    <source>
        <dbReference type="EMBL" id="KUJ06637.1"/>
    </source>
</evidence>
<dbReference type="GO" id="GO:0071949">
    <property type="term" value="F:FAD binding"/>
    <property type="evidence" value="ECO:0007669"/>
    <property type="project" value="InterPro"/>
</dbReference>
<dbReference type="PRINTS" id="PR00420">
    <property type="entry name" value="RNGMNOXGNASE"/>
</dbReference>
<dbReference type="SUPFAM" id="SSF54373">
    <property type="entry name" value="FAD-linked reductases, C-terminal domain"/>
    <property type="match status" value="1"/>
</dbReference>
<reference evidence="7 8" key="1">
    <citation type="submission" date="2015-10" db="EMBL/GenBank/DDBJ databases">
        <title>Full genome of DAOMC 229536 Phialocephala scopiformis, a fungal endophyte of spruce producing the potent anti-insectan compound rugulosin.</title>
        <authorList>
            <consortium name="DOE Joint Genome Institute"/>
            <person name="Walker A.K."/>
            <person name="Frasz S.L."/>
            <person name="Seifert K.A."/>
            <person name="Miller J.D."/>
            <person name="Mondo S.J."/>
            <person name="Labutti K."/>
            <person name="Lipzen A."/>
            <person name="Dockter R."/>
            <person name="Kennedy M."/>
            <person name="Grigoriev I.V."/>
            <person name="Spatafora J.W."/>
        </authorList>
    </citation>
    <scope>NUCLEOTIDE SEQUENCE [LARGE SCALE GENOMIC DNA]</scope>
    <source>
        <strain evidence="7 8">CBS 120377</strain>
    </source>
</reference>
<dbReference type="InParanoid" id="A0A132B4N9"/>
<dbReference type="GO" id="GO:0004497">
    <property type="term" value="F:monooxygenase activity"/>
    <property type="evidence" value="ECO:0007669"/>
    <property type="project" value="UniProtKB-KW"/>
</dbReference>
<organism evidence="7 8">
    <name type="scientific">Mollisia scopiformis</name>
    <name type="common">Conifer needle endophyte fungus</name>
    <name type="synonym">Phialocephala scopiformis</name>
    <dbReference type="NCBI Taxonomy" id="149040"/>
    <lineage>
        <taxon>Eukaryota</taxon>
        <taxon>Fungi</taxon>
        <taxon>Dikarya</taxon>
        <taxon>Ascomycota</taxon>
        <taxon>Pezizomycotina</taxon>
        <taxon>Leotiomycetes</taxon>
        <taxon>Helotiales</taxon>
        <taxon>Mollisiaceae</taxon>
        <taxon>Mollisia</taxon>
    </lineage>
</organism>
<dbReference type="InterPro" id="IPR036188">
    <property type="entry name" value="FAD/NAD-bd_sf"/>
</dbReference>
<dbReference type="Proteomes" id="UP000070700">
    <property type="component" value="Unassembled WGS sequence"/>
</dbReference>
<dbReference type="RefSeq" id="XP_018060992.1">
    <property type="nucleotide sequence ID" value="XM_018210263.1"/>
</dbReference>
<dbReference type="EMBL" id="KQ947444">
    <property type="protein sequence ID" value="KUJ06637.1"/>
    <property type="molecule type" value="Genomic_DNA"/>
</dbReference>
<gene>
    <name evidence="7" type="ORF">LY89DRAFT_602721</name>
</gene>
<evidence type="ECO:0000256" key="2">
    <source>
        <dbReference type="ARBA" id="ARBA00022630"/>
    </source>
</evidence>
<keyword evidence="5" id="KW-0503">Monooxygenase</keyword>
<evidence type="ECO:0000259" key="6">
    <source>
        <dbReference type="Pfam" id="PF01494"/>
    </source>
</evidence>
<evidence type="ECO:0000256" key="3">
    <source>
        <dbReference type="ARBA" id="ARBA00022827"/>
    </source>
</evidence>
<dbReference type="Gene3D" id="3.50.50.60">
    <property type="entry name" value="FAD/NAD(P)-binding domain"/>
    <property type="match status" value="1"/>
</dbReference>
<sequence>MLSTLTTTPLTITIVGGGIGGLSAATFLSQSGHKVTVLDSNPCLSEIGAGIQITPNAMRIFDRHGLKDRFYEEATKNEGATIRRWDNGTVLGKHRGMAIKRYGYFNLTLHRADYQRILYDAAIKAGAKVEFNRKVKDVDFSTPSLTLEDGQEFATDLVIAAEGIGSRTRISLFSDSHAHGTPDSAHRLILPSSILRSSPILNPLVSEPSSTIWFGPHRHIVAYTIRGTSLYNLVFCGPESSSSKIGVWNQPASLQDLKKEYEGWEEPIQEILNSAEAVHKWRIGEVPDLPSWRSENGKVVLLGDAAHAMMPYTAQGATSTVEDAAVLAGCLERVRSKEEISRLTEAYESIRKPRAEKVKKTSWGNMKHYGLVDGKEQEERDRMYAKTLVVQTRDDEERADKPQKDANAPYGSAEFSMWLYGYDVEEELEKYFKDGRVVD</sequence>
<dbReference type="Pfam" id="PF01494">
    <property type="entry name" value="FAD_binding_3"/>
    <property type="match status" value="1"/>
</dbReference>
<dbReference type="InterPro" id="IPR050493">
    <property type="entry name" value="FAD-dep_Monooxygenase_BioMet"/>
</dbReference>
<keyword evidence="2" id="KW-0285">Flavoprotein</keyword>
<name>A0A132B4N9_MOLSC</name>
<dbReference type="KEGG" id="psco:LY89DRAFT_602721"/>